<reference evidence="6 7" key="1">
    <citation type="submission" date="2016-05" db="EMBL/GenBank/DDBJ databases">
        <title>Genome Sequence of Pseudomonas citronellolis Strain SJTE-3, an Estrogens and Persistent Organic Pollutants degradation strain.</title>
        <authorList>
            <person name="Liang R."/>
        </authorList>
    </citation>
    <scope>NUCLEOTIDE SEQUENCE [LARGE SCALE GENOMIC DNA]</scope>
    <source>
        <strain evidence="6 7">SJTE-3</strain>
    </source>
</reference>
<dbReference type="SUPFAM" id="SSF53850">
    <property type="entry name" value="Periplasmic binding protein-like II"/>
    <property type="match status" value="1"/>
</dbReference>
<proteinExistence type="inferred from homology"/>
<protein>
    <submittedName>
        <fullName evidence="6">LysR family transcriptional regulator</fullName>
    </submittedName>
</protein>
<dbReference type="Pfam" id="PF03466">
    <property type="entry name" value="LysR_substrate"/>
    <property type="match status" value="1"/>
</dbReference>
<comment type="similarity">
    <text evidence="1">Belongs to the LysR transcriptional regulatory family.</text>
</comment>
<dbReference type="Gene3D" id="1.10.10.10">
    <property type="entry name" value="Winged helix-like DNA-binding domain superfamily/Winged helix DNA-binding domain"/>
    <property type="match status" value="1"/>
</dbReference>
<dbReference type="FunFam" id="1.10.10.10:FF:000001">
    <property type="entry name" value="LysR family transcriptional regulator"/>
    <property type="match status" value="1"/>
</dbReference>
<evidence type="ECO:0000313" key="7">
    <source>
        <dbReference type="Proteomes" id="UP000077748"/>
    </source>
</evidence>
<evidence type="ECO:0000256" key="1">
    <source>
        <dbReference type="ARBA" id="ARBA00009437"/>
    </source>
</evidence>
<gene>
    <name evidence="6" type="ORF">A9C11_12240</name>
</gene>
<keyword evidence="4" id="KW-0804">Transcription</keyword>
<dbReference type="RefSeq" id="WP_058070452.1">
    <property type="nucleotide sequence ID" value="NZ_CP015878.1"/>
</dbReference>
<dbReference type="InterPro" id="IPR036390">
    <property type="entry name" value="WH_DNA-bd_sf"/>
</dbReference>
<dbReference type="PANTHER" id="PTHR30537:SF5">
    <property type="entry name" value="HTH-TYPE TRANSCRIPTIONAL ACTIVATOR TTDR-RELATED"/>
    <property type="match status" value="1"/>
</dbReference>
<sequence length="299" mass="32481">MDRLQSMAVFVKAADSGSFSAAGAALGMSSQMVGKHVGALEERLGVKLLNRTTRRQSLTEVGQQYYERCKLVLAEAEAADALALNHSAVPRGRLRISAPVTYGTYCLLPLLGRYLRAHPEVQVELSLNDRLVDLIDDGFEAVIRIGTLGDSSLVARPLAPYRLVACASPAYLAEHGTPHAPAELARHQCLGFTFQSPAAASDWLMLDSESLQYFSRGSRFQVNDARAQRAAARDGLGILLGAEAMLAEDLRRGSLVRLFPQLQMPARPVHLLYASDRRMPPKLRSFVDQVVAELGAGQA</sequence>
<keyword evidence="2" id="KW-0805">Transcription regulation</keyword>
<dbReference type="PANTHER" id="PTHR30537">
    <property type="entry name" value="HTH-TYPE TRANSCRIPTIONAL REGULATOR"/>
    <property type="match status" value="1"/>
</dbReference>
<dbReference type="PROSITE" id="PS50931">
    <property type="entry name" value="HTH_LYSR"/>
    <property type="match status" value="1"/>
</dbReference>
<evidence type="ECO:0000256" key="4">
    <source>
        <dbReference type="ARBA" id="ARBA00023163"/>
    </source>
</evidence>
<dbReference type="InterPro" id="IPR036388">
    <property type="entry name" value="WH-like_DNA-bd_sf"/>
</dbReference>
<dbReference type="GO" id="GO:0043565">
    <property type="term" value="F:sequence-specific DNA binding"/>
    <property type="evidence" value="ECO:0007669"/>
    <property type="project" value="TreeGrafter"/>
</dbReference>
<dbReference type="InterPro" id="IPR058163">
    <property type="entry name" value="LysR-type_TF_proteobact-type"/>
</dbReference>
<dbReference type="Proteomes" id="UP000077748">
    <property type="component" value="Chromosome"/>
</dbReference>
<dbReference type="FunFam" id="3.40.190.290:FF:000001">
    <property type="entry name" value="Transcriptional regulator, LysR family"/>
    <property type="match status" value="1"/>
</dbReference>
<dbReference type="SUPFAM" id="SSF46785">
    <property type="entry name" value="Winged helix' DNA-binding domain"/>
    <property type="match status" value="1"/>
</dbReference>
<name>A0A1A9KCA7_9PSED</name>
<dbReference type="InterPro" id="IPR005119">
    <property type="entry name" value="LysR_subst-bd"/>
</dbReference>
<accession>A0A1A9KCA7</accession>
<evidence type="ECO:0000259" key="5">
    <source>
        <dbReference type="PROSITE" id="PS50931"/>
    </source>
</evidence>
<dbReference type="AlphaFoldDB" id="A0A1A9KCA7"/>
<dbReference type="Pfam" id="PF00126">
    <property type="entry name" value="HTH_1"/>
    <property type="match status" value="1"/>
</dbReference>
<evidence type="ECO:0000256" key="3">
    <source>
        <dbReference type="ARBA" id="ARBA00023125"/>
    </source>
</evidence>
<evidence type="ECO:0000256" key="2">
    <source>
        <dbReference type="ARBA" id="ARBA00023015"/>
    </source>
</evidence>
<keyword evidence="3" id="KW-0238">DNA-binding</keyword>
<organism evidence="6 7">
    <name type="scientific">Pseudomonas citronellolis</name>
    <dbReference type="NCBI Taxonomy" id="53408"/>
    <lineage>
        <taxon>Bacteria</taxon>
        <taxon>Pseudomonadati</taxon>
        <taxon>Pseudomonadota</taxon>
        <taxon>Gammaproteobacteria</taxon>
        <taxon>Pseudomonadales</taxon>
        <taxon>Pseudomonadaceae</taxon>
        <taxon>Pseudomonas</taxon>
    </lineage>
</organism>
<dbReference type="EMBL" id="CP015878">
    <property type="protein sequence ID" value="ANI14710.1"/>
    <property type="molecule type" value="Genomic_DNA"/>
</dbReference>
<dbReference type="InterPro" id="IPR000847">
    <property type="entry name" value="LysR_HTH_N"/>
</dbReference>
<dbReference type="GO" id="GO:0003700">
    <property type="term" value="F:DNA-binding transcription factor activity"/>
    <property type="evidence" value="ECO:0007669"/>
    <property type="project" value="InterPro"/>
</dbReference>
<feature type="domain" description="HTH lysR-type" evidence="5">
    <location>
        <begin position="1"/>
        <end position="59"/>
    </location>
</feature>
<evidence type="ECO:0000313" key="6">
    <source>
        <dbReference type="EMBL" id="ANI14710.1"/>
    </source>
</evidence>
<dbReference type="GO" id="GO:0006351">
    <property type="term" value="P:DNA-templated transcription"/>
    <property type="evidence" value="ECO:0007669"/>
    <property type="project" value="TreeGrafter"/>
</dbReference>
<dbReference type="Gene3D" id="3.40.190.290">
    <property type="match status" value="1"/>
</dbReference>